<name>A0ABP7WWI5_9GAMM</name>
<dbReference type="Pfam" id="PF12680">
    <property type="entry name" value="SnoaL_2"/>
    <property type="match status" value="1"/>
</dbReference>
<sequence>MIEENFAKVFVASWLAAWNAHDIEQIFAHYEDDFEMNSPLIVDRMNLEGGTLKGIDQIRPYWEIGLSATPPLKFELVSYFTGVNSIVIQYNSVSRKMVSELLIFSDRGLVCKGVSHHAG</sequence>
<dbReference type="InterPro" id="IPR037401">
    <property type="entry name" value="SnoaL-like"/>
</dbReference>
<gene>
    <name evidence="2" type="ORF">GCM10022414_24290</name>
</gene>
<evidence type="ECO:0000259" key="1">
    <source>
        <dbReference type="Pfam" id="PF12680"/>
    </source>
</evidence>
<dbReference type="InterPro" id="IPR032710">
    <property type="entry name" value="NTF2-like_dom_sf"/>
</dbReference>
<comment type="caution">
    <text evidence="2">The sequence shown here is derived from an EMBL/GenBank/DDBJ whole genome shotgun (WGS) entry which is preliminary data.</text>
</comment>
<protein>
    <submittedName>
        <fullName evidence="2">Nuclear transport factor 2 family protein</fullName>
    </submittedName>
</protein>
<proteinExistence type="predicted"/>
<feature type="domain" description="SnoaL-like" evidence="1">
    <location>
        <begin position="11"/>
        <end position="92"/>
    </location>
</feature>
<reference evidence="3" key="1">
    <citation type="journal article" date="2019" name="Int. J. Syst. Evol. Microbiol.">
        <title>The Global Catalogue of Microorganisms (GCM) 10K type strain sequencing project: providing services to taxonomists for standard genome sequencing and annotation.</title>
        <authorList>
            <consortium name="The Broad Institute Genomics Platform"/>
            <consortium name="The Broad Institute Genome Sequencing Center for Infectious Disease"/>
            <person name="Wu L."/>
            <person name="Ma J."/>
        </authorList>
    </citation>
    <scope>NUCLEOTIDE SEQUENCE [LARGE SCALE GENOMIC DNA]</scope>
    <source>
        <strain evidence="3">JCM 17304</strain>
    </source>
</reference>
<evidence type="ECO:0000313" key="3">
    <source>
        <dbReference type="Proteomes" id="UP001500392"/>
    </source>
</evidence>
<keyword evidence="3" id="KW-1185">Reference proteome</keyword>
<dbReference type="EMBL" id="BAABDM010000004">
    <property type="protein sequence ID" value="GAA4098479.1"/>
    <property type="molecule type" value="Genomic_DNA"/>
</dbReference>
<dbReference type="RefSeq" id="WP_344936320.1">
    <property type="nucleotide sequence ID" value="NZ_BAABDM010000004.1"/>
</dbReference>
<dbReference type="SUPFAM" id="SSF54427">
    <property type="entry name" value="NTF2-like"/>
    <property type="match status" value="1"/>
</dbReference>
<dbReference type="Gene3D" id="3.10.450.50">
    <property type="match status" value="1"/>
</dbReference>
<organism evidence="2 3">
    <name type="scientific">Zhongshania borealis</name>
    <dbReference type="NCBI Taxonomy" id="889488"/>
    <lineage>
        <taxon>Bacteria</taxon>
        <taxon>Pseudomonadati</taxon>
        <taxon>Pseudomonadota</taxon>
        <taxon>Gammaproteobacteria</taxon>
        <taxon>Cellvibrionales</taxon>
        <taxon>Spongiibacteraceae</taxon>
        <taxon>Zhongshania</taxon>
    </lineage>
</organism>
<accession>A0ABP7WWI5</accession>
<dbReference type="Proteomes" id="UP001500392">
    <property type="component" value="Unassembled WGS sequence"/>
</dbReference>
<evidence type="ECO:0000313" key="2">
    <source>
        <dbReference type="EMBL" id="GAA4098479.1"/>
    </source>
</evidence>